<dbReference type="GO" id="GO:0016829">
    <property type="term" value="F:lyase activity"/>
    <property type="evidence" value="ECO:0007669"/>
    <property type="project" value="UniProtKB-KW"/>
</dbReference>
<evidence type="ECO:0000259" key="1">
    <source>
        <dbReference type="PROSITE" id="PS51819"/>
    </source>
</evidence>
<dbReference type="PANTHER" id="PTHR33993">
    <property type="entry name" value="GLYOXALASE-RELATED"/>
    <property type="match status" value="1"/>
</dbReference>
<organism evidence="2 3">
    <name type="scientific">Silvibacterium bohemicum</name>
    <dbReference type="NCBI Taxonomy" id="1577686"/>
    <lineage>
        <taxon>Bacteria</taxon>
        <taxon>Pseudomonadati</taxon>
        <taxon>Acidobacteriota</taxon>
        <taxon>Terriglobia</taxon>
        <taxon>Terriglobales</taxon>
        <taxon>Acidobacteriaceae</taxon>
        <taxon>Silvibacterium</taxon>
    </lineage>
</organism>
<dbReference type="EMBL" id="JACHEK010000001">
    <property type="protein sequence ID" value="MBB6142737.1"/>
    <property type="molecule type" value="Genomic_DNA"/>
</dbReference>
<evidence type="ECO:0000313" key="3">
    <source>
        <dbReference type="Proteomes" id="UP000538666"/>
    </source>
</evidence>
<keyword evidence="2" id="KW-0456">Lyase</keyword>
<dbReference type="SUPFAM" id="SSF54593">
    <property type="entry name" value="Glyoxalase/Bleomycin resistance protein/Dihydroxybiphenyl dioxygenase"/>
    <property type="match status" value="1"/>
</dbReference>
<sequence length="122" mass="13891">MAQVTGIGGAFLRAKDPKALYEWYEKHLGLTRRDGCFGFDPAQQRARAVVAFFRTDADYFPVAQPAMLNFHVDDLDAMLDALTAAGVEVDPKRDRYDFGDFGWFTDPEGNRVELWQPKEKNK</sequence>
<gene>
    <name evidence="2" type="ORF">HNQ77_000675</name>
</gene>
<dbReference type="CDD" id="cd06587">
    <property type="entry name" value="VOC"/>
    <property type="match status" value="1"/>
</dbReference>
<dbReference type="RefSeq" id="WP_050057928.1">
    <property type="nucleotide sequence ID" value="NZ_JACHEK010000001.1"/>
</dbReference>
<dbReference type="InterPro" id="IPR004360">
    <property type="entry name" value="Glyas_Fos-R_dOase_dom"/>
</dbReference>
<proteinExistence type="predicted"/>
<dbReference type="InterPro" id="IPR029068">
    <property type="entry name" value="Glyas_Bleomycin-R_OHBP_Dase"/>
</dbReference>
<protein>
    <submittedName>
        <fullName evidence="2">Putative enzyme related to lactoylglutathione lyase</fullName>
    </submittedName>
</protein>
<dbReference type="OrthoDB" id="9799428at2"/>
<dbReference type="Pfam" id="PF00903">
    <property type="entry name" value="Glyoxalase"/>
    <property type="match status" value="1"/>
</dbReference>
<dbReference type="InterPro" id="IPR052164">
    <property type="entry name" value="Anthracycline_SecMetBiosynth"/>
</dbReference>
<feature type="domain" description="VOC" evidence="1">
    <location>
        <begin position="6"/>
        <end position="117"/>
    </location>
</feature>
<evidence type="ECO:0000313" key="2">
    <source>
        <dbReference type="EMBL" id="MBB6142737.1"/>
    </source>
</evidence>
<dbReference type="PANTHER" id="PTHR33993:SF5">
    <property type="entry name" value="GLYOXALASE"/>
    <property type="match status" value="1"/>
</dbReference>
<name>A0A841JQA1_9BACT</name>
<reference evidence="2 3" key="1">
    <citation type="submission" date="2020-08" db="EMBL/GenBank/DDBJ databases">
        <title>Genomic Encyclopedia of Type Strains, Phase IV (KMG-IV): sequencing the most valuable type-strain genomes for metagenomic binning, comparative biology and taxonomic classification.</title>
        <authorList>
            <person name="Goeker M."/>
        </authorList>
    </citation>
    <scope>NUCLEOTIDE SEQUENCE [LARGE SCALE GENOMIC DNA]</scope>
    <source>
        <strain evidence="2 3">DSM 103733</strain>
    </source>
</reference>
<accession>A0A841JQA1</accession>
<comment type="caution">
    <text evidence="2">The sequence shown here is derived from an EMBL/GenBank/DDBJ whole genome shotgun (WGS) entry which is preliminary data.</text>
</comment>
<dbReference type="Proteomes" id="UP000538666">
    <property type="component" value="Unassembled WGS sequence"/>
</dbReference>
<dbReference type="PROSITE" id="PS51819">
    <property type="entry name" value="VOC"/>
    <property type="match status" value="1"/>
</dbReference>
<dbReference type="AlphaFoldDB" id="A0A841JQA1"/>
<dbReference type="InterPro" id="IPR037523">
    <property type="entry name" value="VOC_core"/>
</dbReference>
<dbReference type="Gene3D" id="3.10.180.10">
    <property type="entry name" value="2,3-Dihydroxybiphenyl 1,2-Dioxygenase, domain 1"/>
    <property type="match status" value="1"/>
</dbReference>
<keyword evidence="3" id="KW-1185">Reference proteome</keyword>